<dbReference type="EMBL" id="JBHTBS010000001">
    <property type="protein sequence ID" value="MFC7336031.1"/>
    <property type="molecule type" value="Genomic_DNA"/>
</dbReference>
<evidence type="ECO:0000313" key="3">
    <source>
        <dbReference type="Proteomes" id="UP001596472"/>
    </source>
</evidence>
<evidence type="ECO:0000313" key="2">
    <source>
        <dbReference type="EMBL" id="MFC7336031.1"/>
    </source>
</evidence>
<sequence length="645" mass="68189">MKKNPSLTSQLAALSLLAGMSLLNAQTIYNEEFDGLGNGYNSDSATAVAGDDDWVDFNNRITTDFSGNEGYFTAVGGTETVLTGASNAQNDPQVRSDFSPGLNQADIGRVELRIRIDTDLDLDYDADDSIAAEFVELSWGFAGYVSPGAGNIGGNNTVFGLPDTIEVQSDGWHLLIWDDNGGLGFGTVNSLRIDPTTGAGINTASFEIDYLRIEQATATPEVELDPTTPIGAEFTLRQEWNWNTDGDQEGWTPGGNGHFTVTGVAGGLLTGESSDNDAQLNSPAFEALDVETGRFIIEIGIVSDVNDTSSKRLFWGLDGDGVTADQSRVISNVPNDGLSHVIRLNLNDVINDRLTSLRYDPSSTSGITSNLDYIRIYSEGPEITPIPDPLAELDPATLSPTFQLQEEWTFENVDDAEGWTGIQVAIANPNDGFTGVFNGSLFVDTTGTDSRVVSPGFATNASASGVFVVEIDYPADFTPDDNGQFFWSNGTGGFGGNLVNTPNVPNEGAPHTVRITLTSDHVTDGVLTGLRFDSTNGESVYYGVEAVRVYTDGPPVSTEAPRITSFNYDPSTGNSEASLVGTPSTVYSFVSATDLDFTGSSTIALTGATVGTLSGGGVQTDGGGNATVQFNLGTTATKTFVRAED</sequence>
<organism evidence="2 3">
    <name type="scientific">Haloferula chungangensis</name>
    <dbReference type="NCBI Taxonomy" id="1048331"/>
    <lineage>
        <taxon>Bacteria</taxon>
        <taxon>Pseudomonadati</taxon>
        <taxon>Verrucomicrobiota</taxon>
        <taxon>Verrucomicrobiia</taxon>
        <taxon>Verrucomicrobiales</taxon>
        <taxon>Verrucomicrobiaceae</taxon>
        <taxon>Haloferula</taxon>
    </lineage>
</organism>
<evidence type="ECO:0000256" key="1">
    <source>
        <dbReference type="SAM" id="SignalP"/>
    </source>
</evidence>
<reference evidence="3" key="1">
    <citation type="journal article" date="2019" name="Int. J. Syst. Evol. Microbiol.">
        <title>The Global Catalogue of Microorganisms (GCM) 10K type strain sequencing project: providing services to taxonomists for standard genome sequencing and annotation.</title>
        <authorList>
            <consortium name="The Broad Institute Genomics Platform"/>
            <consortium name="The Broad Institute Genome Sequencing Center for Infectious Disease"/>
            <person name="Wu L."/>
            <person name="Ma J."/>
        </authorList>
    </citation>
    <scope>NUCLEOTIDE SEQUENCE [LARGE SCALE GENOMIC DNA]</scope>
    <source>
        <strain evidence="3">CGMCC 4.1467</strain>
    </source>
</reference>
<feature type="signal peptide" evidence="1">
    <location>
        <begin position="1"/>
        <end position="25"/>
    </location>
</feature>
<keyword evidence="1" id="KW-0732">Signal</keyword>
<protein>
    <submittedName>
        <fullName evidence="2">Uncharacterized protein</fullName>
    </submittedName>
</protein>
<feature type="chain" id="PRO_5045182015" evidence="1">
    <location>
        <begin position="26"/>
        <end position="645"/>
    </location>
</feature>
<keyword evidence="3" id="KW-1185">Reference proteome</keyword>
<gene>
    <name evidence="2" type="ORF">ACFQY0_02485</name>
</gene>
<proteinExistence type="predicted"/>
<dbReference type="RefSeq" id="WP_379708740.1">
    <property type="nucleotide sequence ID" value="NZ_JBHTBS010000001.1"/>
</dbReference>
<comment type="caution">
    <text evidence="2">The sequence shown here is derived from an EMBL/GenBank/DDBJ whole genome shotgun (WGS) entry which is preliminary data.</text>
</comment>
<dbReference type="Proteomes" id="UP001596472">
    <property type="component" value="Unassembled WGS sequence"/>
</dbReference>
<name>A0ABW2L111_9BACT</name>
<accession>A0ABW2L111</accession>